<dbReference type="EMBL" id="BNCK01000008">
    <property type="protein sequence ID" value="GHG01664.1"/>
    <property type="molecule type" value="Genomic_DNA"/>
</dbReference>
<protein>
    <submittedName>
        <fullName evidence="2">Uncharacterized protein</fullName>
    </submittedName>
</protein>
<evidence type="ECO:0000313" key="2">
    <source>
        <dbReference type="EMBL" id="GHG01664.1"/>
    </source>
</evidence>
<name>A0A919BPY0_9GAMM</name>
<sequence>MMSLCLACVLTRDLVSVGNKTMPNQAENIELEKTDVIDDKEENEEPTISLTLS</sequence>
<proteinExistence type="predicted"/>
<dbReference type="Proteomes" id="UP000623842">
    <property type="component" value="Unassembled WGS sequence"/>
</dbReference>
<dbReference type="RefSeq" id="WP_189772891.1">
    <property type="nucleotide sequence ID" value="NZ_BNCK01000008.1"/>
</dbReference>
<reference evidence="2" key="2">
    <citation type="submission" date="2020-09" db="EMBL/GenBank/DDBJ databases">
        <authorList>
            <person name="Sun Q."/>
            <person name="Kim S."/>
        </authorList>
    </citation>
    <scope>NUCLEOTIDE SEQUENCE</scope>
    <source>
        <strain evidence="2">KCTC 42731</strain>
    </source>
</reference>
<gene>
    <name evidence="2" type="ORF">GCM10017161_33020</name>
</gene>
<reference evidence="2" key="1">
    <citation type="journal article" date="2014" name="Int. J. Syst. Evol. Microbiol.">
        <title>Complete genome sequence of Corynebacterium casei LMG S-19264T (=DSM 44701T), isolated from a smear-ripened cheese.</title>
        <authorList>
            <consortium name="US DOE Joint Genome Institute (JGI-PGF)"/>
            <person name="Walter F."/>
            <person name="Albersmeier A."/>
            <person name="Kalinowski J."/>
            <person name="Ruckert C."/>
        </authorList>
    </citation>
    <scope>NUCLEOTIDE SEQUENCE</scope>
    <source>
        <strain evidence="2">KCTC 42731</strain>
    </source>
</reference>
<evidence type="ECO:0000256" key="1">
    <source>
        <dbReference type="SAM" id="MobiDB-lite"/>
    </source>
</evidence>
<dbReference type="AlphaFoldDB" id="A0A919BPY0"/>
<keyword evidence="3" id="KW-1185">Reference proteome</keyword>
<accession>A0A919BPY0</accession>
<feature type="region of interest" description="Disordered" evidence="1">
    <location>
        <begin position="30"/>
        <end position="53"/>
    </location>
</feature>
<evidence type="ECO:0000313" key="3">
    <source>
        <dbReference type="Proteomes" id="UP000623842"/>
    </source>
</evidence>
<comment type="caution">
    <text evidence="2">The sequence shown here is derived from an EMBL/GenBank/DDBJ whole genome shotgun (WGS) entry which is preliminary data.</text>
</comment>
<organism evidence="2 3">
    <name type="scientific">Thalassotalea marina</name>
    <dbReference type="NCBI Taxonomy" id="1673741"/>
    <lineage>
        <taxon>Bacteria</taxon>
        <taxon>Pseudomonadati</taxon>
        <taxon>Pseudomonadota</taxon>
        <taxon>Gammaproteobacteria</taxon>
        <taxon>Alteromonadales</taxon>
        <taxon>Colwelliaceae</taxon>
        <taxon>Thalassotalea</taxon>
    </lineage>
</organism>